<keyword evidence="2 7" id="KW-0812">Transmembrane</keyword>
<dbReference type="RefSeq" id="YP_009421325.1">
    <property type="nucleotide sequence ID" value="NC_035741.1"/>
</dbReference>
<reference evidence="9" key="1">
    <citation type="submission" date="2017-01" db="EMBL/GenBank/DDBJ databases">
        <title>Complete mitochondrial genome of Rhopilema esculentum.</title>
        <authorList>
            <person name="Wang Y."/>
        </authorList>
    </citation>
    <scope>NUCLEOTIDE SEQUENCE</scope>
</reference>
<dbReference type="GO" id="GO:0031966">
    <property type="term" value="C:mitochondrial membrane"/>
    <property type="evidence" value="ECO:0007669"/>
    <property type="project" value="UniProtKB-SubCell"/>
</dbReference>
<gene>
    <name evidence="9" type="primary">atp8</name>
</gene>
<feature type="transmembrane region" description="Helical" evidence="7">
    <location>
        <begin position="12"/>
        <end position="32"/>
    </location>
</feature>
<proteinExistence type="predicted"/>
<evidence type="ECO:0000313" key="9">
    <source>
        <dbReference type="EMBL" id="ASR75168.1"/>
    </source>
</evidence>
<dbReference type="GeneID" id="33911774"/>
<dbReference type="GO" id="GO:0006754">
    <property type="term" value="P:ATP biosynthetic process"/>
    <property type="evidence" value="ECO:0007669"/>
    <property type="project" value="UniProtKB-KW"/>
</dbReference>
<evidence type="ECO:0000256" key="1">
    <source>
        <dbReference type="ARBA" id="ARBA00004325"/>
    </source>
</evidence>
<geneLocation type="mitochondrion" evidence="9"/>
<evidence type="ECO:0000256" key="3">
    <source>
        <dbReference type="ARBA" id="ARBA00022989"/>
    </source>
</evidence>
<keyword evidence="4 9" id="KW-0496">Mitochondrion</keyword>
<keyword evidence="5 7" id="KW-0472">Membrane</keyword>
<sequence>MPQLDVVTFINQYVWVIGSVSSIIIISIITILPSIKKLNEIRHITGDEVVSFKKKREYSTFKKLLNY</sequence>
<evidence type="ECO:0000256" key="2">
    <source>
        <dbReference type="ARBA" id="ARBA00022692"/>
    </source>
</evidence>
<keyword evidence="3 7" id="KW-1133">Transmembrane helix</keyword>
<evidence type="ECO:0000256" key="5">
    <source>
        <dbReference type="ARBA" id="ARBA00023136"/>
    </source>
</evidence>
<evidence type="ECO:0000256" key="4">
    <source>
        <dbReference type="ARBA" id="ARBA00023128"/>
    </source>
</evidence>
<dbReference type="Pfam" id="PF02326">
    <property type="entry name" value="YMF19"/>
    <property type="match status" value="1"/>
</dbReference>
<accession>A0A222YVG3</accession>
<feature type="domain" description="ATP synthase YMF19-like N-terminal" evidence="8">
    <location>
        <begin position="2"/>
        <end position="57"/>
    </location>
</feature>
<keyword evidence="6" id="KW-0066">ATP synthesis</keyword>
<protein>
    <submittedName>
        <fullName evidence="9">ATP synthase F0 subunit 8</fullName>
    </submittedName>
</protein>
<evidence type="ECO:0000256" key="7">
    <source>
        <dbReference type="SAM" id="Phobius"/>
    </source>
</evidence>
<name>A0A222YVG3_9CNID</name>
<dbReference type="AlphaFoldDB" id="A0A222YVG3"/>
<organism evidence="9">
    <name type="scientific">Rhopilema esculentum</name>
    <dbReference type="NCBI Taxonomy" id="499914"/>
    <lineage>
        <taxon>Eukaryota</taxon>
        <taxon>Metazoa</taxon>
        <taxon>Cnidaria</taxon>
        <taxon>Scyphozoa</taxon>
        <taxon>Rhizostomeae</taxon>
        <taxon>Rhizostomatidae</taxon>
        <taxon>Rhopilema</taxon>
    </lineage>
</organism>
<comment type="subcellular location">
    <subcellularLocation>
        <location evidence="1">Mitochondrion membrane</location>
    </subcellularLocation>
</comment>
<evidence type="ECO:0000259" key="8">
    <source>
        <dbReference type="Pfam" id="PF02326"/>
    </source>
</evidence>
<evidence type="ECO:0000256" key="6">
    <source>
        <dbReference type="ARBA" id="ARBA00023310"/>
    </source>
</evidence>
<dbReference type="InterPro" id="IPR003319">
    <property type="entry name" value="YMF19-like_N"/>
</dbReference>
<dbReference type="EMBL" id="KY454768">
    <property type="protein sequence ID" value="ASR75168.1"/>
    <property type="molecule type" value="Genomic_DNA"/>
</dbReference>